<dbReference type="GeneID" id="81597334"/>
<keyword evidence="9" id="KW-1185">Reference proteome</keyword>
<dbReference type="GO" id="GO:0005634">
    <property type="term" value="C:nucleus"/>
    <property type="evidence" value="ECO:0007669"/>
    <property type="project" value="UniProtKB-SubCell"/>
</dbReference>
<keyword evidence="4" id="KW-0804">Transcription</keyword>
<evidence type="ECO:0000256" key="3">
    <source>
        <dbReference type="ARBA" id="ARBA00023125"/>
    </source>
</evidence>
<dbReference type="GO" id="GO:0008270">
    <property type="term" value="F:zinc ion binding"/>
    <property type="evidence" value="ECO:0007669"/>
    <property type="project" value="InterPro"/>
</dbReference>
<feature type="domain" description="Zn(2)-C6 fungal-type" evidence="7">
    <location>
        <begin position="7"/>
        <end position="35"/>
    </location>
</feature>
<evidence type="ECO:0000259" key="7">
    <source>
        <dbReference type="PROSITE" id="PS50048"/>
    </source>
</evidence>
<dbReference type="InterPro" id="IPR001138">
    <property type="entry name" value="Zn2Cys6_DnaBD"/>
</dbReference>
<protein>
    <recommendedName>
        <fullName evidence="7">Zn(2)-C6 fungal-type domain-containing protein</fullName>
    </recommendedName>
</protein>
<evidence type="ECO:0000256" key="4">
    <source>
        <dbReference type="ARBA" id="ARBA00023163"/>
    </source>
</evidence>
<dbReference type="Pfam" id="PF11951">
    <property type="entry name" value="Fungal_trans_2"/>
    <property type="match status" value="1"/>
</dbReference>
<dbReference type="PANTHER" id="PTHR37534:SF26">
    <property type="entry name" value="TRANSCRIPTION FACTOR, PUTATIVE-RELATED"/>
    <property type="match status" value="1"/>
</dbReference>
<dbReference type="InterPro" id="IPR036864">
    <property type="entry name" value="Zn2-C6_fun-type_DNA-bd_sf"/>
</dbReference>
<dbReference type="Proteomes" id="UP001213681">
    <property type="component" value="Unassembled WGS sequence"/>
</dbReference>
<name>A0AAD6G4X8_9EURO</name>
<accession>A0AAD6G4X8</accession>
<dbReference type="Gene3D" id="4.10.240.10">
    <property type="entry name" value="Zn(2)-C6 fungal-type DNA-binding domain"/>
    <property type="match status" value="1"/>
</dbReference>
<dbReference type="InterPro" id="IPR021858">
    <property type="entry name" value="Fun_TF"/>
</dbReference>
<dbReference type="Pfam" id="PF00172">
    <property type="entry name" value="Zn_clus"/>
    <property type="match status" value="1"/>
</dbReference>
<evidence type="ECO:0000313" key="8">
    <source>
        <dbReference type="EMBL" id="KAJ5456126.1"/>
    </source>
</evidence>
<proteinExistence type="predicted"/>
<evidence type="ECO:0000256" key="1">
    <source>
        <dbReference type="ARBA" id="ARBA00004123"/>
    </source>
</evidence>
<keyword evidence="5" id="KW-0539">Nucleus</keyword>
<reference evidence="8" key="2">
    <citation type="journal article" date="2023" name="IMA Fungus">
        <title>Comparative genomic study of the Penicillium genus elucidates a diverse pangenome and 15 lateral gene transfer events.</title>
        <authorList>
            <person name="Petersen C."/>
            <person name="Sorensen T."/>
            <person name="Nielsen M.R."/>
            <person name="Sondergaard T.E."/>
            <person name="Sorensen J.L."/>
            <person name="Fitzpatrick D.A."/>
            <person name="Frisvad J.C."/>
            <person name="Nielsen K.L."/>
        </authorList>
    </citation>
    <scope>NUCLEOTIDE SEQUENCE</scope>
    <source>
        <strain evidence="8">IBT 16125</strain>
    </source>
</reference>
<feature type="compositionally biased region" description="Basic residues" evidence="6">
    <location>
        <begin position="68"/>
        <end position="80"/>
    </location>
</feature>
<dbReference type="GO" id="GO:0045944">
    <property type="term" value="P:positive regulation of transcription by RNA polymerase II"/>
    <property type="evidence" value="ECO:0007669"/>
    <property type="project" value="TreeGrafter"/>
</dbReference>
<dbReference type="CDD" id="cd00067">
    <property type="entry name" value="GAL4"/>
    <property type="match status" value="1"/>
</dbReference>
<reference evidence="8" key="1">
    <citation type="submission" date="2022-12" db="EMBL/GenBank/DDBJ databases">
        <authorList>
            <person name="Petersen C."/>
        </authorList>
    </citation>
    <scope>NUCLEOTIDE SEQUENCE</scope>
    <source>
        <strain evidence="8">IBT 16125</strain>
    </source>
</reference>
<feature type="region of interest" description="Disordered" evidence="6">
    <location>
        <begin position="68"/>
        <end position="117"/>
    </location>
</feature>
<dbReference type="PROSITE" id="PS50048">
    <property type="entry name" value="ZN2_CY6_FUNGAL_2"/>
    <property type="match status" value="1"/>
</dbReference>
<keyword evidence="3" id="KW-0238">DNA-binding</keyword>
<evidence type="ECO:0000256" key="2">
    <source>
        <dbReference type="ARBA" id="ARBA00023015"/>
    </source>
</evidence>
<evidence type="ECO:0000256" key="5">
    <source>
        <dbReference type="ARBA" id="ARBA00023242"/>
    </source>
</evidence>
<dbReference type="SUPFAM" id="SSF57701">
    <property type="entry name" value="Zn2/Cys6 DNA-binding domain"/>
    <property type="match status" value="1"/>
</dbReference>
<comment type="subcellular location">
    <subcellularLocation>
        <location evidence="1">Nucleus</location>
    </subcellularLocation>
</comment>
<dbReference type="SMART" id="SM00066">
    <property type="entry name" value="GAL4"/>
    <property type="match status" value="1"/>
</dbReference>
<evidence type="ECO:0000313" key="9">
    <source>
        <dbReference type="Proteomes" id="UP001213681"/>
    </source>
</evidence>
<dbReference type="GO" id="GO:0000981">
    <property type="term" value="F:DNA-binding transcription factor activity, RNA polymerase II-specific"/>
    <property type="evidence" value="ECO:0007669"/>
    <property type="project" value="InterPro"/>
</dbReference>
<dbReference type="AlphaFoldDB" id="A0AAD6G4X8"/>
<keyword evidence="2" id="KW-0805">Transcription regulation</keyword>
<comment type="caution">
    <text evidence="8">The sequence shown here is derived from an EMBL/GenBank/DDBJ whole genome shotgun (WGS) entry which is preliminary data.</text>
</comment>
<evidence type="ECO:0000256" key="6">
    <source>
        <dbReference type="SAM" id="MobiDB-lite"/>
    </source>
</evidence>
<dbReference type="EMBL" id="JAPVEA010000003">
    <property type="protein sequence ID" value="KAJ5456126.1"/>
    <property type="molecule type" value="Genomic_DNA"/>
</dbReference>
<feature type="region of interest" description="Disordered" evidence="6">
    <location>
        <begin position="135"/>
        <end position="159"/>
    </location>
</feature>
<sequence length="459" mass="51743">MPTINPGCWTCRVRHRKCDLEIPLCRECTDRVVHCHGYGAKPAWMDGGPEEQKERARIKAAVNKNFRHVKKMQSRARRSQSARERSASETPTNGAVEAVEETQTNDVITPPDLSPPRPTELVTLSHCDTEVLICPPEKSPSPANNDATGDCRDPYQNNSNANELDNQEACLLMHYLDQVFQWQFPYHDSRSRLGNRGWLFLLLSKRGPLYHAVLSLSSLHQSALLGTEEEFQRKQKALDHHSRALCELCDLMRENGDKLRDDHAQLVEFLACSFILISFQVPAYFDNRQVFSGAEHDWLLHLDAVTSVMSLLSPEAVFNPESYAYGAHANSMASYSYGQGGCHQGLEFLMVTVVWFDIFASLSTGRPPRLPYQGWLRTPGLNTADLMGCQNWVLVAIGDLAHFDTWKERRESEGLLSIRELAGKAQEIEMRLENGIQSLDLSRFPLQVFVTENGSTLGV</sequence>
<gene>
    <name evidence="8" type="ORF">N7458_003709</name>
</gene>
<organism evidence="8 9">
    <name type="scientific">Penicillium daleae</name>
    <dbReference type="NCBI Taxonomy" id="63821"/>
    <lineage>
        <taxon>Eukaryota</taxon>
        <taxon>Fungi</taxon>
        <taxon>Dikarya</taxon>
        <taxon>Ascomycota</taxon>
        <taxon>Pezizomycotina</taxon>
        <taxon>Eurotiomycetes</taxon>
        <taxon>Eurotiomycetidae</taxon>
        <taxon>Eurotiales</taxon>
        <taxon>Aspergillaceae</taxon>
        <taxon>Penicillium</taxon>
    </lineage>
</organism>
<dbReference type="PANTHER" id="PTHR37534">
    <property type="entry name" value="TRANSCRIPTIONAL ACTIVATOR PROTEIN UGA3"/>
    <property type="match status" value="1"/>
</dbReference>
<dbReference type="GO" id="GO:0000976">
    <property type="term" value="F:transcription cis-regulatory region binding"/>
    <property type="evidence" value="ECO:0007669"/>
    <property type="project" value="TreeGrafter"/>
</dbReference>
<dbReference type="PROSITE" id="PS00463">
    <property type="entry name" value="ZN2_CY6_FUNGAL_1"/>
    <property type="match status" value="1"/>
</dbReference>
<dbReference type="RefSeq" id="XP_056768498.1">
    <property type="nucleotide sequence ID" value="XM_056907091.1"/>
</dbReference>